<feature type="domain" description="Helicase ATP-binding" evidence="2">
    <location>
        <begin position="615"/>
        <end position="777"/>
    </location>
</feature>
<dbReference type="PROSITE" id="PS51192">
    <property type="entry name" value="HELICASE_ATP_BIND_1"/>
    <property type="match status" value="1"/>
</dbReference>
<accession>A0A212L799</accession>
<gene>
    <name evidence="4" type="ORF">KL86DES1_21309</name>
</gene>
<dbReference type="Gene3D" id="3.40.50.10810">
    <property type="entry name" value="Tandem AAA-ATPase domain"/>
    <property type="match status" value="1"/>
</dbReference>
<organism evidence="4">
    <name type="scientific">uncultured Desulfovibrio sp</name>
    <dbReference type="NCBI Taxonomy" id="167968"/>
    <lineage>
        <taxon>Bacteria</taxon>
        <taxon>Pseudomonadati</taxon>
        <taxon>Thermodesulfobacteriota</taxon>
        <taxon>Desulfovibrionia</taxon>
        <taxon>Desulfovibrionales</taxon>
        <taxon>Desulfovibrionaceae</taxon>
        <taxon>Desulfovibrio</taxon>
        <taxon>environmental samples</taxon>
    </lineage>
</organism>
<evidence type="ECO:0000256" key="1">
    <source>
        <dbReference type="ARBA" id="ARBA00022801"/>
    </source>
</evidence>
<dbReference type="FunFam" id="3.40.50.300:FF:000533">
    <property type="entry name" value="Helicase, Snf2 family"/>
    <property type="match status" value="1"/>
</dbReference>
<sequence>MFILHAAQTEMGFLLWGESPSVSSTSSVSSSAASAASENGEPALSPKRTAKKKIEHSAISPFDAGLAALDATLVEHLGLSPRDAHPLEATAWLPSSKSGPIPSSRLLHDAEKAEASLRLRPWRVAATLFNSQEVVTALANCTGKQTLARGVLLGNDLAYWAEMLRYAGALVARQHYLPGVRMVGGHCHSVWEPVITADEQPRFAAFAAAMPPSARALTKADGKAPPSTAAASVLRAFLTDMVDALVRSAMPQTTSSKKGQGAASATSRILRASRAHPVVDSVHDAWLAALRSPDGRIDWLKKDVTDLKNTLARWKRPITVLSKSPVRLCFRLEEPANDDAPLNHALPALPAGDDSAWRVSYLLHPHDDHSLLLPIQDLWSGPKKRASVLKHLGADAREYVLSALGQASGIAPEIAASLKDAAPQGYSLDVQGAHRFLTHTSLALGQAGFGVMLPAWWTSKGAKLRPVIQARVAAPKLRSSSGLSLDAIVEFDWQASLGGAPITHKDLLALARLKVPLVQVRGQWVEVNAQEILAAADFWKKNSKNTAPARDILRMALGGEDAPHGFAFGGVQSAGWLSELLDQLEGRTACAELPPPAEFGGTLRPYQARGFSWLAFLQQWGLGACLADDMGLGKTIQTLALLQRLWSSGKKMPSLLICPTSVVNNWAREAGKFTPELPVMIHHGLDRKKGAAFRRLASSQALVISSYGLLQRDMAVLKDISWAGVILDEAQNIKNPETKQAKAARAIPAAYRIALTGTPVENNVGDLWSLMDFLNPGFLGSQQEFRKRFFIPIQTGRDPEAATRLKRLTAPFLLRRLKTDTSIISDLPDKVEMKEFCPLTKEQASLYAAVLEDLNRTLYEVDGIQRKGIILATLSRLKQVCNHPAHFLGDNSAIDGRSGKLARLTEMLEELLPVGDKALVFTQFKEMGHILKAHLQDTLGREVLFLHGGVARKARDRMIERFQGDAQAPPIFILSLKAGSTGLNLTAANHVFHYDRWWNPAVENQATDRAFRIGQHRNVLVHKFVCSGTLEEKIDAMIERKKEISDAVVGVGEAWLTELSNQELQDLFALREKSLEE</sequence>
<keyword evidence="4" id="KW-0067">ATP-binding</keyword>
<keyword evidence="4" id="KW-0547">Nucleotide-binding</keyword>
<dbReference type="SMART" id="SM00490">
    <property type="entry name" value="HELICc"/>
    <property type="match status" value="1"/>
</dbReference>
<dbReference type="CDD" id="cd18012">
    <property type="entry name" value="DEXQc_arch_SWI2_SNF2"/>
    <property type="match status" value="1"/>
</dbReference>
<dbReference type="InterPro" id="IPR022138">
    <property type="entry name" value="DUF3670"/>
</dbReference>
<dbReference type="Pfam" id="PF00176">
    <property type="entry name" value="SNF2-rel_dom"/>
    <property type="match status" value="1"/>
</dbReference>
<dbReference type="InterPro" id="IPR049730">
    <property type="entry name" value="SNF2/RAD54-like_C"/>
</dbReference>
<keyword evidence="1" id="KW-0378">Hydrolase</keyword>
<protein>
    <submittedName>
        <fullName evidence="4">Helicase (SNF2 family)</fullName>
    </submittedName>
</protein>
<dbReference type="EMBL" id="FMJC01000002">
    <property type="protein sequence ID" value="SCM73454.1"/>
    <property type="molecule type" value="Genomic_DNA"/>
</dbReference>
<dbReference type="GO" id="GO:0004386">
    <property type="term" value="F:helicase activity"/>
    <property type="evidence" value="ECO:0007669"/>
    <property type="project" value="UniProtKB-KW"/>
</dbReference>
<dbReference type="PANTHER" id="PTHR10799">
    <property type="entry name" value="SNF2/RAD54 HELICASE FAMILY"/>
    <property type="match status" value="1"/>
</dbReference>
<dbReference type="AlphaFoldDB" id="A0A212L799"/>
<name>A0A212L799_9BACT</name>
<dbReference type="InterPro" id="IPR000330">
    <property type="entry name" value="SNF2_N"/>
</dbReference>
<evidence type="ECO:0000313" key="4">
    <source>
        <dbReference type="EMBL" id="SCM73454.1"/>
    </source>
</evidence>
<dbReference type="PROSITE" id="PS51194">
    <property type="entry name" value="HELICASE_CTER"/>
    <property type="match status" value="1"/>
</dbReference>
<reference evidence="4" key="1">
    <citation type="submission" date="2016-08" db="EMBL/GenBank/DDBJ databases">
        <authorList>
            <person name="Seilhamer J.J."/>
        </authorList>
    </citation>
    <scope>NUCLEOTIDE SEQUENCE</scope>
    <source>
        <strain evidence="4">86-1</strain>
    </source>
</reference>
<dbReference type="InterPro" id="IPR038718">
    <property type="entry name" value="SNF2-like_sf"/>
</dbReference>
<dbReference type="CDD" id="cd18793">
    <property type="entry name" value="SF2_C_SNF"/>
    <property type="match status" value="1"/>
</dbReference>
<dbReference type="SMART" id="SM00487">
    <property type="entry name" value="DEXDc"/>
    <property type="match status" value="1"/>
</dbReference>
<dbReference type="Gene3D" id="3.40.50.300">
    <property type="entry name" value="P-loop containing nucleotide triphosphate hydrolases"/>
    <property type="match status" value="1"/>
</dbReference>
<dbReference type="SUPFAM" id="SSF52540">
    <property type="entry name" value="P-loop containing nucleoside triphosphate hydrolases"/>
    <property type="match status" value="2"/>
</dbReference>
<dbReference type="InterPro" id="IPR001650">
    <property type="entry name" value="Helicase_C-like"/>
</dbReference>
<dbReference type="InterPro" id="IPR027417">
    <property type="entry name" value="P-loop_NTPase"/>
</dbReference>
<dbReference type="GO" id="GO:0005524">
    <property type="term" value="F:ATP binding"/>
    <property type="evidence" value="ECO:0007669"/>
    <property type="project" value="InterPro"/>
</dbReference>
<proteinExistence type="predicted"/>
<evidence type="ECO:0000259" key="3">
    <source>
        <dbReference type="PROSITE" id="PS51194"/>
    </source>
</evidence>
<dbReference type="Pfam" id="PF00271">
    <property type="entry name" value="Helicase_C"/>
    <property type="match status" value="1"/>
</dbReference>
<feature type="domain" description="Helicase C-terminal" evidence="3">
    <location>
        <begin position="903"/>
        <end position="1076"/>
    </location>
</feature>
<dbReference type="InterPro" id="IPR014001">
    <property type="entry name" value="Helicase_ATP-bd"/>
</dbReference>
<dbReference type="GO" id="GO:0016787">
    <property type="term" value="F:hydrolase activity"/>
    <property type="evidence" value="ECO:0007669"/>
    <property type="project" value="UniProtKB-KW"/>
</dbReference>
<evidence type="ECO:0000259" key="2">
    <source>
        <dbReference type="PROSITE" id="PS51192"/>
    </source>
</evidence>
<keyword evidence="4" id="KW-0347">Helicase</keyword>
<dbReference type="Pfam" id="PF12419">
    <property type="entry name" value="DUF3670"/>
    <property type="match status" value="1"/>
</dbReference>